<dbReference type="Proteomes" id="UP000614058">
    <property type="component" value="Unassembled WGS sequence"/>
</dbReference>
<sequence>MKRVSAKLKAFPSRFQAAYYSKSPTMPVFSRKGIDCPQCAEFKTRVKMEGAAHLQRTLCHVETAVSQGILRDVGKEIDPAWSESLAECRALGSGRDRFGWYDSLSLYFECTRCRRRYHLRGDTYHGNVWWEQAVQ</sequence>
<organism evidence="1 2">
    <name type="scientific">Kingella bonacorsii</name>
    <dbReference type="NCBI Taxonomy" id="2796361"/>
    <lineage>
        <taxon>Bacteria</taxon>
        <taxon>Pseudomonadati</taxon>
        <taxon>Pseudomonadota</taxon>
        <taxon>Betaproteobacteria</taxon>
        <taxon>Neisseriales</taxon>
        <taxon>Neisseriaceae</taxon>
        <taxon>Kingella</taxon>
    </lineage>
</organism>
<evidence type="ECO:0000313" key="1">
    <source>
        <dbReference type="EMBL" id="MBK0395745.1"/>
    </source>
</evidence>
<reference evidence="1 2" key="1">
    <citation type="journal article" date="2021" name="Pathogens">
        <title>Isolation and Characterization of Kingella bonacorsii sp. nov., A Novel Kingella Species Detected in a Stable Periodontitis Subject.</title>
        <authorList>
            <person name="Antezack A."/>
            <person name="Boxberger M."/>
            <person name="Rolland C."/>
            <person name="Monnet-Corti V."/>
            <person name="La Scola B."/>
        </authorList>
    </citation>
    <scope>NUCLEOTIDE SEQUENCE [LARGE SCALE GENOMIC DNA]</scope>
    <source>
        <strain evidence="1 2">Marseille-Q4569</strain>
    </source>
</reference>
<evidence type="ECO:0000313" key="2">
    <source>
        <dbReference type="Proteomes" id="UP000614058"/>
    </source>
</evidence>
<name>A0ABS1BR45_9NEIS</name>
<keyword evidence="2" id="KW-1185">Reference proteome</keyword>
<gene>
    <name evidence="1" type="ORF">JDW22_03875</name>
</gene>
<dbReference type="EMBL" id="JAEHNZ010000001">
    <property type="protein sequence ID" value="MBK0395745.1"/>
    <property type="molecule type" value="Genomic_DNA"/>
</dbReference>
<accession>A0ABS1BR45</accession>
<proteinExistence type="predicted"/>
<protein>
    <submittedName>
        <fullName evidence="1">Uncharacterized protein</fullName>
    </submittedName>
</protein>
<comment type="caution">
    <text evidence="1">The sequence shown here is derived from an EMBL/GenBank/DDBJ whole genome shotgun (WGS) entry which is preliminary data.</text>
</comment>